<proteinExistence type="predicted"/>
<gene>
    <name evidence="1" type="ORF">E6K74_00900</name>
    <name evidence="2" type="ORF">E6K77_05875</name>
</gene>
<dbReference type="Proteomes" id="UP000317366">
    <property type="component" value="Unassembled WGS sequence"/>
</dbReference>
<evidence type="ECO:0000313" key="3">
    <source>
        <dbReference type="Proteomes" id="UP000317366"/>
    </source>
</evidence>
<sequence length="151" mass="15286">MMRSILALFLALLILAAEAPGLFIESPVCAAVDGRGPATPPARAPAKSCCGMASCPMHATGCRTEAACPMADTKTTPAAAVQPETGTSDVRLCAPSCGREGARMVPGVPDPGTLDPTPARATILTAAGLIEFAPVEPATRNPAPVDRPPRA</sequence>
<name>A0A538THD5_UNCEI</name>
<accession>A0A538THD5</accession>
<dbReference type="EMBL" id="VBOX01000064">
    <property type="protein sequence ID" value="TMQ63042.1"/>
    <property type="molecule type" value="Genomic_DNA"/>
</dbReference>
<dbReference type="Proteomes" id="UP000319829">
    <property type="component" value="Unassembled WGS sequence"/>
</dbReference>
<organism evidence="2 3">
    <name type="scientific">Eiseniibacteriota bacterium</name>
    <dbReference type="NCBI Taxonomy" id="2212470"/>
    <lineage>
        <taxon>Bacteria</taxon>
        <taxon>Candidatus Eiseniibacteriota</taxon>
    </lineage>
</organism>
<evidence type="ECO:0000313" key="4">
    <source>
        <dbReference type="Proteomes" id="UP000319829"/>
    </source>
</evidence>
<dbReference type="AlphaFoldDB" id="A0A538THD5"/>
<evidence type="ECO:0000313" key="1">
    <source>
        <dbReference type="EMBL" id="TMQ56140.1"/>
    </source>
</evidence>
<reference evidence="3 4" key="1">
    <citation type="journal article" date="2019" name="Nat. Microbiol.">
        <title>Mediterranean grassland soil C-N compound turnover is dependent on rainfall and depth, and is mediated by genomically divergent microorganisms.</title>
        <authorList>
            <person name="Diamond S."/>
            <person name="Andeer P.F."/>
            <person name="Li Z."/>
            <person name="Crits-Christoph A."/>
            <person name="Burstein D."/>
            <person name="Anantharaman K."/>
            <person name="Lane K.R."/>
            <person name="Thomas B.C."/>
            <person name="Pan C."/>
            <person name="Northen T.R."/>
            <person name="Banfield J.F."/>
        </authorList>
    </citation>
    <scope>NUCLEOTIDE SEQUENCE [LARGE SCALE GENOMIC DNA]</scope>
    <source>
        <strain evidence="1">WS_4</strain>
        <strain evidence="2">WS_7</strain>
    </source>
</reference>
<protein>
    <submittedName>
        <fullName evidence="2">Uncharacterized protein</fullName>
    </submittedName>
</protein>
<evidence type="ECO:0000313" key="2">
    <source>
        <dbReference type="EMBL" id="TMQ63042.1"/>
    </source>
</evidence>
<dbReference type="EMBL" id="VBOU01000004">
    <property type="protein sequence ID" value="TMQ56140.1"/>
    <property type="molecule type" value="Genomic_DNA"/>
</dbReference>
<comment type="caution">
    <text evidence="2">The sequence shown here is derived from an EMBL/GenBank/DDBJ whole genome shotgun (WGS) entry which is preliminary data.</text>
</comment>